<dbReference type="AlphaFoldDB" id="A0A3A8PP17"/>
<comment type="caution">
    <text evidence="1">The sequence shown here is derived from an EMBL/GenBank/DDBJ whole genome shotgun (WGS) entry which is preliminary data.</text>
</comment>
<proteinExistence type="predicted"/>
<evidence type="ECO:0008006" key="3">
    <source>
        <dbReference type="Google" id="ProtNLM"/>
    </source>
</evidence>
<dbReference type="Proteomes" id="UP000282656">
    <property type="component" value="Unassembled WGS sequence"/>
</dbReference>
<gene>
    <name evidence="1" type="ORF">D7X96_39160</name>
</gene>
<sequence length="40" mass="4731">MYNTGYKRCHADHCCYFKSFDNCYIILLLYVDDMLVASSN</sequence>
<feature type="non-terminal residue" evidence="1">
    <location>
        <position position="40"/>
    </location>
</feature>
<evidence type="ECO:0000313" key="1">
    <source>
        <dbReference type="EMBL" id="RKH56451.1"/>
    </source>
</evidence>
<reference evidence="2" key="1">
    <citation type="submission" date="2018-09" db="EMBL/GenBank/DDBJ databases">
        <authorList>
            <person name="Livingstone P.G."/>
            <person name="Whitworth D.E."/>
        </authorList>
    </citation>
    <scope>NUCLEOTIDE SEQUENCE [LARGE SCALE GENOMIC DNA]</scope>
    <source>
        <strain evidence="2">AB047A</strain>
    </source>
</reference>
<keyword evidence="2" id="KW-1185">Reference proteome</keyword>
<evidence type="ECO:0000313" key="2">
    <source>
        <dbReference type="Proteomes" id="UP000282656"/>
    </source>
</evidence>
<accession>A0A3A8PP17</accession>
<name>A0A3A8PP17_9BACT</name>
<organism evidence="1 2">
    <name type="scientific">Corallococcus interemptor</name>
    <dbReference type="NCBI Taxonomy" id="2316720"/>
    <lineage>
        <taxon>Bacteria</taxon>
        <taxon>Pseudomonadati</taxon>
        <taxon>Myxococcota</taxon>
        <taxon>Myxococcia</taxon>
        <taxon>Myxococcales</taxon>
        <taxon>Cystobacterineae</taxon>
        <taxon>Myxococcaceae</taxon>
        <taxon>Corallococcus</taxon>
    </lineage>
</organism>
<dbReference type="EMBL" id="RAWM01000287">
    <property type="protein sequence ID" value="RKH56451.1"/>
    <property type="molecule type" value="Genomic_DNA"/>
</dbReference>
<protein>
    <recommendedName>
        <fullName evidence="3">Reverse transcriptase Ty1/copia-type domain-containing protein</fullName>
    </recommendedName>
</protein>